<reference evidence="1" key="2">
    <citation type="submission" date="2022-06" db="UniProtKB">
        <authorList>
            <consortium name="EnsemblMetazoa"/>
        </authorList>
    </citation>
    <scope>IDENTIFICATION</scope>
    <source>
        <strain evidence="1">PS312</strain>
    </source>
</reference>
<dbReference type="Proteomes" id="UP000005239">
    <property type="component" value="Unassembled WGS sequence"/>
</dbReference>
<dbReference type="PANTHER" id="PTHR34721">
    <property type="entry name" value="PROTEIN CBG09734"/>
    <property type="match status" value="1"/>
</dbReference>
<dbReference type="PANTHER" id="PTHR34721:SF3">
    <property type="entry name" value="ACTIVIN_RECP DOMAIN-CONTAINING PROTEIN-RELATED"/>
    <property type="match status" value="1"/>
</dbReference>
<gene>
    <name evidence="1" type="primary">WBGene00108757</name>
</gene>
<dbReference type="AlphaFoldDB" id="A0A454Y221"/>
<accession>A0A8R1UC71</accession>
<proteinExistence type="predicted"/>
<name>A0A454Y221_PRIPA</name>
<protein>
    <submittedName>
        <fullName evidence="1">Uncharacterized protein</fullName>
    </submittedName>
</protein>
<evidence type="ECO:0000313" key="1">
    <source>
        <dbReference type="EnsemblMetazoa" id="PPA19203.1"/>
    </source>
</evidence>
<organism evidence="1 2">
    <name type="scientific">Pristionchus pacificus</name>
    <name type="common">Parasitic nematode worm</name>
    <dbReference type="NCBI Taxonomy" id="54126"/>
    <lineage>
        <taxon>Eukaryota</taxon>
        <taxon>Metazoa</taxon>
        <taxon>Ecdysozoa</taxon>
        <taxon>Nematoda</taxon>
        <taxon>Chromadorea</taxon>
        <taxon>Rhabditida</taxon>
        <taxon>Rhabditina</taxon>
        <taxon>Diplogasteromorpha</taxon>
        <taxon>Diplogasteroidea</taxon>
        <taxon>Neodiplogasteridae</taxon>
        <taxon>Pristionchus</taxon>
    </lineage>
</organism>
<dbReference type="EnsemblMetazoa" id="PPA19203.1">
    <property type="protein sequence ID" value="PPA19203.1"/>
    <property type="gene ID" value="WBGene00108757"/>
</dbReference>
<sequence>MRSLPVLLIALVLLPLSTAIKCKYNVSFTGLTDYEKRMVDAMDAKPEQTCDPGISHCVAFNGAYKDMTAKAVECARPGECKKHGCSGVARQVNDGSELGGYYYYGRTCCCKGDMCTPPADGGKSPAALLSLAALAAVLAARF</sequence>
<keyword evidence="2" id="KW-1185">Reference proteome</keyword>
<accession>A0A454Y221</accession>
<reference evidence="2" key="1">
    <citation type="journal article" date="2008" name="Nat. Genet.">
        <title>The Pristionchus pacificus genome provides a unique perspective on nematode lifestyle and parasitism.</title>
        <authorList>
            <person name="Dieterich C."/>
            <person name="Clifton S.W."/>
            <person name="Schuster L.N."/>
            <person name="Chinwalla A."/>
            <person name="Delehaunty K."/>
            <person name="Dinkelacker I."/>
            <person name="Fulton L."/>
            <person name="Fulton R."/>
            <person name="Godfrey J."/>
            <person name="Minx P."/>
            <person name="Mitreva M."/>
            <person name="Roeseler W."/>
            <person name="Tian H."/>
            <person name="Witte H."/>
            <person name="Yang S.P."/>
            <person name="Wilson R.K."/>
            <person name="Sommer R.J."/>
        </authorList>
    </citation>
    <scope>NUCLEOTIDE SEQUENCE [LARGE SCALE GENOMIC DNA]</scope>
    <source>
        <strain evidence="2">PS312</strain>
    </source>
</reference>
<evidence type="ECO:0000313" key="2">
    <source>
        <dbReference type="Proteomes" id="UP000005239"/>
    </source>
</evidence>